<dbReference type="Pfam" id="PF05730">
    <property type="entry name" value="CFEM"/>
    <property type="match status" value="1"/>
</dbReference>
<evidence type="ECO:0000256" key="3">
    <source>
        <dbReference type="ARBA" id="ARBA00004613"/>
    </source>
</evidence>
<feature type="signal peptide" evidence="16">
    <location>
        <begin position="1"/>
        <end position="20"/>
    </location>
</feature>
<keyword evidence="11" id="KW-1015">Disulfide bond</keyword>
<comment type="similarity">
    <text evidence="4">Belongs to the RBT5 family.</text>
</comment>
<feature type="transmembrane region" description="Helical" evidence="15">
    <location>
        <begin position="184"/>
        <end position="210"/>
    </location>
</feature>
<dbReference type="InterPro" id="IPR008427">
    <property type="entry name" value="Extracellular_membr_CFEM_dom"/>
</dbReference>
<evidence type="ECO:0000256" key="12">
    <source>
        <dbReference type="ARBA" id="ARBA00023288"/>
    </source>
</evidence>
<sequence length="411" mass="46666">MRLSLHGLAVAVLLALSVNATLLGPRNEVNVTAQRELPICSTECARQVTEQTGINCQPSDPCYCEERTPRSQALSQCLRTSCSLDDQLKAQRFRAETCQLPVHDRQAEIRAIIYPLFGLAVVFTLARLLSRWPRLQGAGFWWDDFVVFLCLFPVVAFPVDSEMNLYYGLGRDMWFLSAHQLEKFLLWFYIAEPVYITATRLTKLSLVLLYIRLWPEKNKFRYTCIVVAVLLILSIPAGFLPVLLQCQPVSRYWRQLEPNVPGTCIDQKVMSIANATIVIAFDVIVLLLPIRNLLKARVPWRTRLGILSVFLVGFAVTACSGVRISYISLYSKNSTNLTYDYRGLAMWSHIEVYLSLVCCSMPQMPGLVRRVWTLMRTGRRTRLESDSSGAERASQKLWGDKYAPKAEPAVE</sequence>
<keyword evidence="10 15" id="KW-0472">Membrane</keyword>
<comment type="caution">
    <text evidence="19">The sequence shown here is derived from an EMBL/GenBank/DDBJ whole genome shotgun (WGS) entry which is preliminary data.</text>
</comment>
<dbReference type="PANTHER" id="PTHR33048:SF47">
    <property type="entry name" value="INTEGRAL MEMBRANE PROTEIN-RELATED"/>
    <property type="match status" value="1"/>
</dbReference>
<dbReference type="RefSeq" id="XP_044662545.1">
    <property type="nucleotide sequence ID" value="XM_044806610.1"/>
</dbReference>
<evidence type="ECO:0000256" key="8">
    <source>
        <dbReference type="ARBA" id="ARBA00022729"/>
    </source>
</evidence>
<gene>
    <name evidence="19" type="ORF">CKM354_001113300</name>
</gene>
<feature type="transmembrane region" description="Helical" evidence="15">
    <location>
        <begin position="111"/>
        <end position="129"/>
    </location>
</feature>
<evidence type="ECO:0000256" key="5">
    <source>
        <dbReference type="ARBA" id="ARBA00022525"/>
    </source>
</evidence>
<keyword evidence="20" id="KW-1185">Reference proteome</keyword>
<keyword evidence="8 16" id="KW-0732">Signal</keyword>
<dbReference type="AlphaFoldDB" id="A0A9P3CZZ7"/>
<keyword evidence="7 15" id="KW-0812">Transmembrane</keyword>
<evidence type="ECO:0000256" key="15">
    <source>
        <dbReference type="SAM" id="Phobius"/>
    </source>
</evidence>
<evidence type="ECO:0008006" key="21">
    <source>
        <dbReference type="Google" id="ProtNLM"/>
    </source>
</evidence>
<feature type="transmembrane region" description="Helical" evidence="15">
    <location>
        <begin position="350"/>
        <end position="372"/>
    </location>
</feature>
<keyword evidence="5" id="KW-0964">Secreted</keyword>
<evidence type="ECO:0000256" key="1">
    <source>
        <dbReference type="ARBA" id="ARBA00004141"/>
    </source>
</evidence>
<evidence type="ECO:0000256" key="7">
    <source>
        <dbReference type="ARBA" id="ARBA00022692"/>
    </source>
</evidence>
<dbReference type="GO" id="GO:0005576">
    <property type="term" value="C:extracellular region"/>
    <property type="evidence" value="ECO:0007669"/>
    <property type="project" value="UniProtKB-SubCell"/>
</dbReference>
<organism evidence="19 20">
    <name type="scientific">Cercospora kikuchii</name>
    <dbReference type="NCBI Taxonomy" id="84275"/>
    <lineage>
        <taxon>Eukaryota</taxon>
        <taxon>Fungi</taxon>
        <taxon>Dikarya</taxon>
        <taxon>Ascomycota</taxon>
        <taxon>Pezizomycotina</taxon>
        <taxon>Dothideomycetes</taxon>
        <taxon>Dothideomycetidae</taxon>
        <taxon>Mycosphaerellales</taxon>
        <taxon>Mycosphaerellaceae</taxon>
        <taxon>Cercospora</taxon>
    </lineage>
</organism>
<dbReference type="GeneID" id="68296708"/>
<proteinExistence type="inferred from homology"/>
<feature type="transmembrane region" description="Helical" evidence="15">
    <location>
        <begin position="272"/>
        <end position="294"/>
    </location>
</feature>
<evidence type="ECO:0000256" key="13">
    <source>
        <dbReference type="ARBA" id="ARBA00038359"/>
    </source>
</evidence>
<accession>A0A9P3CZZ7</accession>
<keyword evidence="6" id="KW-0336">GPI-anchor</keyword>
<dbReference type="OrthoDB" id="5378633at2759"/>
<evidence type="ECO:0000256" key="6">
    <source>
        <dbReference type="ARBA" id="ARBA00022622"/>
    </source>
</evidence>
<evidence type="ECO:0000259" key="18">
    <source>
        <dbReference type="Pfam" id="PF20684"/>
    </source>
</evidence>
<reference evidence="19 20" key="1">
    <citation type="submission" date="2021-01" db="EMBL/GenBank/DDBJ databases">
        <title>Cercospora kikuchii MAFF 305040 whole genome shotgun sequence.</title>
        <authorList>
            <person name="Kashiwa T."/>
            <person name="Suzuki T."/>
        </authorList>
    </citation>
    <scope>NUCLEOTIDE SEQUENCE [LARGE SCALE GENOMIC DNA]</scope>
    <source>
        <strain evidence="19 20">MAFF 305040</strain>
    </source>
</reference>
<keyword evidence="6" id="KW-0325">Glycoprotein</keyword>
<feature type="transmembrane region" description="Helical" evidence="15">
    <location>
        <begin position="222"/>
        <end position="244"/>
    </location>
</feature>
<dbReference type="InterPro" id="IPR049326">
    <property type="entry name" value="Rhodopsin_dom_fungi"/>
</dbReference>
<feature type="chain" id="PRO_5040390686" description="Extracellular membrane protein CFEM domain-containing protein" evidence="16">
    <location>
        <begin position="21"/>
        <end position="411"/>
    </location>
</feature>
<evidence type="ECO:0000256" key="11">
    <source>
        <dbReference type="ARBA" id="ARBA00023157"/>
    </source>
</evidence>
<feature type="domain" description="Rhodopsin" evidence="18">
    <location>
        <begin position="126"/>
        <end position="369"/>
    </location>
</feature>
<keyword evidence="9 15" id="KW-1133">Transmembrane helix</keyword>
<comment type="similarity">
    <text evidence="13">Belongs to the SAT4 family.</text>
</comment>
<dbReference type="EMBL" id="BOLY01000007">
    <property type="protein sequence ID" value="GIZ48058.1"/>
    <property type="molecule type" value="Genomic_DNA"/>
</dbReference>
<evidence type="ECO:0000256" key="16">
    <source>
        <dbReference type="SAM" id="SignalP"/>
    </source>
</evidence>
<evidence type="ECO:0000256" key="2">
    <source>
        <dbReference type="ARBA" id="ARBA00004589"/>
    </source>
</evidence>
<dbReference type="InterPro" id="IPR052337">
    <property type="entry name" value="SAT4-like"/>
</dbReference>
<evidence type="ECO:0000313" key="20">
    <source>
        <dbReference type="Proteomes" id="UP000825890"/>
    </source>
</evidence>
<evidence type="ECO:0000256" key="14">
    <source>
        <dbReference type="SAM" id="MobiDB-lite"/>
    </source>
</evidence>
<evidence type="ECO:0000256" key="4">
    <source>
        <dbReference type="ARBA" id="ARBA00010031"/>
    </source>
</evidence>
<feature type="region of interest" description="Disordered" evidence="14">
    <location>
        <begin position="383"/>
        <end position="411"/>
    </location>
</feature>
<evidence type="ECO:0000256" key="9">
    <source>
        <dbReference type="ARBA" id="ARBA00022989"/>
    </source>
</evidence>
<evidence type="ECO:0000259" key="17">
    <source>
        <dbReference type="Pfam" id="PF05730"/>
    </source>
</evidence>
<keyword evidence="12" id="KW-0449">Lipoprotein</keyword>
<name>A0A9P3CZZ7_9PEZI</name>
<feature type="transmembrane region" description="Helical" evidence="15">
    <location>
        <begin position="306"/>
        <end position="330"/>
    </location>
</feature>
<comment type="subcellular location">
    <subcellularLocation>
        <location evidence="2">Membrane</location>
        <topology evidence="2">Lipid-anchor</topology>
        <topology evidence="2">GPI-anchor</topology>
    </subcellularLocation>
    <subcellularLocation>
        <location evidence="1">Membrane</location>
        <topology evidence="1">Multi-pass membrane protein</topology>
    </subcellularLocation>
    <subcellularLocation>
        <location evidence="3">Secreted</location>
    </subcellularLocation>
</comment>
<dbReference type="GO" id="GO:0098552">
    <property type="term" value="C:side of membrane"/>
    <property type="evidence" value="ECO:0007669"/>
    <property type="project" value="UniProtKB-KW"/>
</dbReference>
<evidence type="ECO:0000313" key="19">
    <source>
        <dbReference type="EMBL" id="GIZ48058.1"/>
    </source>
</evidence>
<feature type="transmembrane region" description="Helical" evidence="15">
    <location>
        <begin position="141"/>
        <end position="159"/>
    </location>
</feature>
<protein>
    <recommendedName>
        <fullName evidence="21">Extracellular membrane protein CFEM domain-containing protein</fullName>
    </recommendedName>
</protein>
<dbReference type="Pfam" id="PF20684">
    <property type="entry name" value="Fung_rhodopsin"/>
    <property type="match status" value="1"/>
</dbReference>
<evidence type="ECO:0000256" key="10">
    <source>
        <dbReference type="ARBA" id="ARBA00023136"/>
    </source>
</evidence>
<dbReference type="Proteomes" id="UP000825890">
    <property type="component" value="Unassembled WGS sequence"/>
</dbReference>
<dbReference type="PANTHER" id="PTHR33048">
    <property type="entry name" value="PTH11-LIKE INTEGRAL MEMBRANE PROTEIN (AFU_ORTHOLOGUE AFUA_5G11245)"/>
    <property type="match status" value="1"/>
</dbReference>
<feature type="domain" description="CFEM" evidence="17">
    <location>
        <begin position="36"/>
        <end position="99"/>
    </location>
</feature>